<dbReference type="AlphaFoldDB" id="A0AAD5RIE8"/>
<gene>
    <name evidence="2" type="ORF">MKZ38_007831</name>
</gene>
<organism evidence="2 3">
    <name type="scientific">Zalerion maritima</name>
    <dbReference type="NCBI Taxonomy" id="339359"/>
    <lineage>
        <taxon>Eukaryota</taxon>
        <taxon>Fungi</taxon>
        <taxon>Dikarya</taxon>
        <taxon>Ascomycota</taxon>
        <taxon>Pezizomycotina</taxon>
        <taxon>Sordariomycetes</taxon>
        <taxon>Lulworthiomycetidae</taxon>
        <taxon>Lulworthiales</taxon>
        <taxon>Lulworthiaceae</taxon>
        <taxon>Zalerion</taxon>
    </lineage>
</organism>
<accession>A0AAD5RIE8</accession>
<dbReference type="CDD" id="cd10170">
    <property type="entry name" value="ASKHA_NBD_HSP70"/>
    <property type="match status" value="1"/>
</dbReference>
<dbReference type="SUPFAM" id="SSF53067">
    <property type="entry name" value="Actin-like ATPase domain"/>
    <property type="match status" value="2"/>
</dbReference>
<dbReference type="PANTHER" id="PTHR14187">
    <property type="entry name" value="ALPHA KINASE/ELONGATION FACTOR 2 KINASE"/>
    <property type="match status" value="1"/>
</dbReference>
<dbReference type="Gene3D" id="3.30.420.40">
    <property type="match status" value="1"/>
</dbReference>
<dbReference type="Proteomes" id="UP001201980">
    <property type="component" value="Unassembled WGS sequence"/>
</dbReference>
<protein>
    <submittedName>
        <fullName evidence="2">Uncharacterized protein</fullName>
    </submittedName>
</protein>
<feature type="compositionally biased region" description="Basic and acidic residues" evidence="1">
    <location>
        <begin position="10"/>
        <end position="22"/>
    </location>
</feature>
<name>A0AAD5RIE8_9PEZI</name>
<dbReference type="PANTHER" id="PTHR14187:SF5">
    <property type="entry name" value="HEAT SHOCK 70 KDA PROTEIN 12A"/>
    <property type="match status" value="1"/>
</dbReference>
<dbReference type="InterPro" id="IPR043129">
    <property type="entry name" value="ATPase_NBD"/>
</dbReference>
<dbReference type="EMBL" id="JAKWBI020000517">
    <property type="protein sequence ID" value="KAJ2894215.1"/>
    <property type="molecule type" value="Genomic_DNA"/>
</dbReference>
<feature type="region of interest" description="Disordered" evidence="1">
    <location>
        <begin position="1"/>
        <end position="23"/>
    </location>
</feature>
<sequence length="612" mass="69937">MRHHRTNHRSLVERKTLDDPKPPLDTAPPIIVIGIDFGTTYSGVAWTYGAKKEMIEVIMDWECHFSRNRECDKNCSAIHYEGVQKAITWGYDVPLDEDSLRWFKLLLIDEKDLSPEVRESEKIKKARDMLKKFNKTPAGAIGDYLRKMWNFSMTEITKAMGEMEVKVSRFHVVLTLPAIWPDYASRRMREAVKSAGILKSRPLAEDTIISFMPEPEAAALSSFEDMNRKATIEKEDCFVVADCGGGTVDLISYKVTSTSPTLTFEECVRGDGAMCGACFLDDNFLGLMKDKLKGNWNKLSAREKERLRVQCWEDGIKHKFDGKDSARTWPVMLNLFDMPADTSRCFKNHTVKLTNDEVASIFNPILCRVQDLIESQVRGVIAQTGKKPKYLILVGGFGRCSYLYEYLKSNLNYDVEILQPVRRAWSAICRGAVLKAIPRGINSLNEVTVQSHILRKSYGAYCRMSFVKGEHDERDKHWDETEMRYYARKQVEWIGKTDDRITANEPMVIELNSSKFDDVPGEEWISIYHSDVTPAPQTTYAPGVSHLCTIRYTPVYNLEDTKIYINPVGKVFHYVKMTIEMHYNGTSSLEFSVVVGSKRQGSHNVELDWGSH</sequence>
<evidence type="ECO:0000256" key="1">
    <source>
        <dbReference type="SAM" id="MobiDB-lite"/>
    </source>
</evidence>
<evidence type="ECO:0000313" key="2">
    <source>
        <dbReference type="EMBL" id="KAJ2894215.1"/>
    </source>
</evidence>
<proteinExistence type="predicted"/>
<reference evidence="2" key="1">
    <citation type="submission" date="2022-07" db="EMBL/GenBank/DDBJ databases">
        <title>Draft genome sequence of Zalerion maritima ATCC 34329, a (micro)plastics degrading marine fungus.</title>
        <authorList>
            <person name="Paco A."/>
            <person name="Goncalves M.F.M."/>
            <person name="Rocha-Santos T.A.P."/>
            <person name="Alves A."/>
        </authorList>
    </citation>
    <scope>NUCLEOTIDE SEQUENCE</scope>
    <source>
        <strain evidence="2">ATCC 34329</strain>
    </source>
</reference>
<evidence type="ECO:0000313" key="3">
    <source>
        <dbReference type="Proteomes" id="UP001201980"/>
    </source>
</evidence>
<comment type="caution">
    <text evidence="2">The sequence shown here is derived from an EMBL/GenBank/DDBJ whole genome shotgun (WGS) entry which is preliminary data.</text>
</comment>
<keyword evidence="3" id="KW-1185">Reference proteome</keyword>